<comment type="similarity">
    <text evidence="2">Belongs to the sulfatase family.</text>
</comment>
<dbReference type="Gene3D" id="3.40.720.10">
    <property type="entry name" value="Alkaline Phosphatase, subunit A"/>
    <property type="match status" value="1"/>
</dbReference>
<evidence type="ECO:0000256" key="1">
    <source>
        <dbReference type="ARBA" id="ARBA00001913"/>
    </source>
</evidence>
<reference evidence="9 10" key="1">
    <citation type="submission" date="2019-02" db="EMBL/GenBank/DDBJ databases">
        <title>Deep-cultivation of Planctomycetes and their phenomic and genomic characterization uncovers novel biology.</title>
        <authorList>
            <person name="Wiegand S."/>
            <person name="Jogler M."/>
            <person name="Boedeker C."/>
            <person name="Pinto D."/>
            <person name="Vollmers J."/>
            <person name="Rivas-Marin E."/>
            <person name="Kohn T."/>
            <person name="Peeters S.H."/>
            <person name="Heuer A."/>
            <person name="Rast P."/>
            <person name="Oberbeckmann S."/>
            <person name="Bunk B."/>
            <person name="Jeske O."/>
            <person name="Meyerdierks A."/>
            <person name="Storesund J.E."/>
            <person name="Kallscheuer N."/>
            <person name="Luecker S."/>
            <person name="Lage O.M."/>
            <person name="Pohl T."/>
            <person name="Merkel B.J."/>
            <person name="Hornburger P."/>
            <person name="Mueller R.-W."/>
            <person name="Bruemmer F."/>
            <person name="Labrenz M."/>
            <person name="Spormann A.M."/>
            <person name="Op Den Camp H."/>
            <person name="Overmann J."/>
            <person name="Amann R."/>
            <person name="Jetten M.S.M."/>
            <person name="Mascher T."/>
            <person name="Medema M.H."/>
            <person name="Devos D.P."/>
            <person name="Kaster A.-K."/>
            <person name="Ovreas L."/>
            <person name="Rohde M."/>
            <person name="Galperin M.Y."/>
            <person name="Jogler C."/>
        </authorList>
    </citation>
    <scope>NUCLEOTIDE SEQUENCE [LARGE SCALE GENOMIC DNA]</scope>
    <source>
        <strain evidence="9 10">V7</strain>
    </source>
</reference>
<name>A0A5C6FVR5_9PLAN</name>
<dbReference type="Gene3D" id="3.30.1120.10">
    <property type="match status" value="1"/>
</dbReference>
<dbReference type="OrthoDB" id="229225at2"/>
<evidence type="ECO:0000256" key="6">
    <source>
        <dbReference type="ARBA" id="ARBA00022837"/>
    </source>
</evidence>
<dbReference type="InterPro" id="IPR000917">
    <property type="entry name" value="Sulfatase_N"/>
</dbReference>
<dbReference type="RefSeq" id="WP_146411437.1">
    <property type="nucleotide sequence ID" value="NZ_SJPZ01000001.1"/>
</dbReference>
<dbReference type="AlphaFoldDB" id="A0A5C6FVR5"/>
<dbReference type="GO" id="GO:0004065">
    <property type="term" value="F:arylsulfatase activity"/>
    <property type="evidence" value="ECO:0007669"/>
    <property type="project" value="UniProtKB-EC"/>
</dbReference>
<evidence type="ECO:0000256" key="4">
    <source>
        <dbReference type="ARBA" id="ARBA00022729"/>
    </source>
</evidence>
<organism evidence="9 10">
    <name type="scientific">Crateriforma conspicua</name>
    <dbReference type="NCBI Taxonomy" id="2527996"/>
    <lineage>
        <taxon>Bacteria</taxon>
        <taxon>Pseudomonadati</taxon>
        <taxon>Planctomycetota</taxon>
        <taxon>Planctomycetia</taxon>
        <taxon>Planctomycetales</taxon>
        <taxon>Planctomycetaceae</taxon>
        <taxon>Crateriforma</taxon>
    </lineage>
</organism>
<evidence type="ECO:0000313" key="9">
    <source>
        <dbReference type="EMBL" id="TWU65428.1"/>
    </source>
</evidence>
<dbReference type="EC" id="3.1.6.1" evidence="9"/>
<dbReference type="PANTHER" id="PTHR42693">
    <property type="entry name" value="ARYLSULFATASE FAMILY MEMBER"/>
    <property type="match status" value="1"/>
</dbReference>
<dbReference type="SUPFAM" id="SSF53649">
    <property type="entry name" value="Alkaline phosphatase-like"/>
    <property type="match status" value="1"/>
</dbReference>
<evidence type="ECO:0000256" key="7">
    <source>
        <dbReference type="SAM" id="SignalP"/>
    </source>
</evidence>
<sequence length="519" mass="57759" precursor="true">MILLSLRRRLQAGRLIAVCLCCLAATNFCSAENDRPNILLILTDDQSCSSLSCYGGTLVSTPAIDRLATEGVRLTSAYVTPQCTPTRAALLTGQSPPRNGMWHVIGWYGTPFAPVIEPLYRESLDPQSCHMPHWLRNAGYRTGMAGKWHLTNNEHGHYTFLKAGSADQFGFDFVAPPGPGSQNEGDKWVDHLTDETIRFIDDSGDGPWFFYLSHHTLHGKVSAPPALVEKYVNAGHPAEGMNNATYLAAIEHLDRSIGRILDHLHTSGEEDNTLIVFLSDNGGVDTQLALPQWNDQPLDGSQPMLVHKEEFDSDPLRAGKGSVYEGGIRVPCLVRWPGSIPAGKTIDAPVQVTDWLTTFIAAADVDRSQVGTDAGVTLDGRNVIPVLQGDVAPTRDLCWYMPLYDLRWGATPAAIIRRGRWKLIEFFGDHVDPRGQYRIGQRTELYDLEADLAETHDLAAERPELTDDLRRRLFDWIRSTGAPIPTQNPHADPKRWLWETREKPHWISESDWPRAPGLP</sequence>
<dbReference type="PROSITE" id="PS00149">
    <property type="entry name" value="SULFATASE_2"/>
    <property type="match status" value="1"/>
</dbReference>
<evidence type="ECO:0000256" key="2">
    <source>
        <dbReference type="ARBA" id="ARBA00008779"/>
    </source>
</evidence>
<dbReference type="InterPro" id="IPR024607">
    <property type="entry name" value="Sulfatase_CS"/>
</dbReference>
<comment type="caution">
    <text evidence="9">The sequence shown here is derived from an EMBL/GenBank/DDBJ whole genome shotgun (WGS) entry which is preliminary data.</text>
</comment>
<proteinExistence type="inferred from homology"/>
<dbReference type="CDD" id="cd16144">
    <property type="entry name" value="ARS_like"/>
    <property type="match status" value="1"/>
</dbReference>
<feature type="chain" id="PRO_5022881299" evidence="7">
    <location>
        <begin position="32"/>
        <end position="519"/>
    </location>
</feature>
<dbReference type="PANTHER" id="PTHR42693:SF42">
    <property type="entry name" value="ARYLSULFATASE G"/>
    <property type="match status" value="1"/>
</dbReference>
<feature type="domain" description="Sulfatase N-terminal" evidence="8">
    <location>
        <begin position="36"/>
        <end position="365"/>
    </location>
</feature>
<protein>
    <submittedName>
        <fullName evidence="9">Arylsulfatase</fullName>
        <ecNumber evidence="9">3.1.6.1</ecNumber>
    </submittedName>
</protein>
<accession>A0A5C6FVR5</accession>
<dbReference type="GO" id="GO:0046872">
    <property type="term" value="F:metal ion binding"/>
    <property type="evidence" value="ECO:0007669"/>
    <property type="project" value="UniProtKB-KW"/>
</dbReference>
<dbReference type="EMBL" id="SJPZ01000001">
    <property type="protein sequence ID" value="TWU65428.1"/>
    <property type="molecule type" value="Genomic_DNA"/>
</dbReference>
<dbReference type="Pfam" id="PF00884">
    <property type="entry name" value="Sulfatase"/>
    <property type="match status" value="1"/>
</dbReference>
<dbReference type="InterPro" id="IPR017850">
    <property type="entry name" value="Alkaline_phosphatase_core_sf"/>
</dbReference>
<keyword evidence="3" id="KW-0479">Metal-binding</keyword>
<feature type="signal peptide" evidence="7">
    <location>
        <begin position="1"/>
        <end position="31"/>
    </location>
</feature>
<evidence type="ECO:0000256" key="5">
    <source>
        <dbReference type="ARBA" id="ARBA00022801"/>
    </source>
</evidence>
<keyword evidence="4 7" id="KW-0732">Signal</keyword>
<comment type="cofactor">
    <cofactor evidence="1">
        <name>Ca(2+)</name>
        <dbReference type="ChEBI" id="CHEBI:29108"/>
    </cofactor>
</comment>
<dbReference type="Proteomes" id="UP000316476">
    <property type="component" value="Unassembled WGS sequence"/>
</dbReference>
<dbReference type="InterPro" id="IPR050738">
    <property type="entry name" value="Sulfatase"/>
</dbReference>
<evidence type="ECO:0000313" key="10">
    <source>
        <dbReference type="Proteomes" id="UP000316476"/>
    </source>
</evidence>
<evidence type="ECO:0000256" key="3">
    <source>
        <dbReference type="ARBA" id="ARBA00022723"/>
    </source>
</evidence>
<keyword evidence="5 9" id="KW-0378">Hydrolase</keyword>
<keyword evidence="6" id="KW-0106">Calcium</keyword>
<evidence type="ECO:0000259" key="8">
    <source>
        <dbReference type="Pfam" id="PF00884"/>
    </source>
</evidence>
<gene>
    <name evidence="9" type="primary">atsA_28</name>
    <name evidence="9" type="ORF">V7x_09750</name>
</gene>